<dbReference type="RefSeq" id="WP_201074501.1">
    <property type="nucleotide sequence ID" value="NZ_CP067420.1"/>
</dbReference>
<gene>
    <name evidence="5" type="ORF">IGS68_23370</name>
</gene>
<reference evidence="5" key="1">
    <citation type="submission" date="2021-02" db="EMBL/GenBank/DDBJ databases">
        <title>Skermanella TT6 skin isolate.</title>
        <authorList>
            <person name="Lee K."/>
            <person name="Ganzorig M."/>
        </authorList>
    </citation>
    <scope>NUCLEOTIDE SEQUENCE</scope>
    <source>
        <strain evidence="5">TT6</strain>
    </source>
</reference>
<dbReference type="InterPro" id="IPR003660">
    <property type="entry name" value="HAMP_dom"/>
</dbReference>
<dbReference type="PROSITE" id="PS50125">
    <property type="entry name" value="GUANYLATE_CYCLASE_2"/>
    <property type="match status" value="1"/>
</dbReference>
<name>A0ABX7B3J4_9PROT</name>
<keyword evidence="2" id="KW-1133">Transmembrane helix</keyword>
<keyword evidence="2" id="KW-0812">Transmembrane</keyword>
<dbReference type="Proteomes" id="UP000595197">
    <property type="component" value="Chromosome"/>
</dbReference>
<feature type="domain" description="Guanylate cyclase" evidence="3">
    <location>
        <begin position="455"/>
        <end position="587"/>
    </location>
</feature>
<feature type="transmembrane region" description="Helical" evidence="2">
    <location>
        <begin position="347"/>
        <end position="368"/>
    </location>
</feature>
<dbReference type="SMART" id="SM00044">
    <property type="entry name" value="CYCc"/>
    <property type="match status" value="1"/>
</dbReference>
<evidence type="ECO:0000313" key="5">
    <source>
        <dbReference type="EMBL" id="QQP88919.1"/>
    </source>
</evidence>
<accession>A0ABX7B3J4</accession>
<dbReference type="PANTHER" id="PTHR43081:SF1">
    <property type="entry name" value="ADENYLATE CYCLASE, TERMINAL-DIFFERENTIATION SPECIFIC"/>
    <property type="match status" value="1"/>
</dbReference>
<evidence type="ECO:0000259" key="4">
    <source>
        <dbReference type="PROSITE" id="PS50885"/>
    </source>
</evidence>
<feature type="region of interest" description="Disordered" evidence="1">
    <location>
        <begin position="1"/>
        <end position="31"/>
    </location>
</feature>
<dbReference type="Pfam" id="PF00211">
    <property type="entry name" value="Guanylate_cyc"/>
    <property type="match status" value="1"/>
</dbReference>
<evidence type="ECO:0000259" key="3">
    <source>
        <dbReference type="PROSITE" id="PS50125"/>
    </source>
</evidence>
<dbReference type="PANTHER" id="PTHR43081">
    <property type="entry name" value="ADENYLATE CYCLASE, TERMINAL-DIFFERENTIATION SPECIFIC-RELATED"/>
    <property type="match status" value="1"/>
</dbReference>
<evidence type="ECO:0000256" key="2">
    <source>
        <dbReference type="SAM" id="Phobius"/>
    </source>
</evidence>
<dbReference type="CDD" id="cd07302">
    <property type="entry name" value="CHD"/>
    <property type="match status" value="1"/>
</dbReference>
<keyword evidence="6" id="KW-1185">Reference proteome</keyword>
<dbReference type="Gene3D" id="3.30.70.1230">
    <property type="entry name" value="Nucleotide cyclase"/>
    <property type="match status" value="1"/>
</dbReference>
<keyword evidence="2" id="KW-0472">Membrane</keyword>
<dbReference type="PROSITE" id="PS50885">
    <property type="entry name" value="HAMP"/>
    <property type="match status" value="1"/>
</dbReference>
<protein>
    <submittedName>
        <fullName evidence="5">HAMP domain-containing protein</fullName>
    </submittedName>
</protein>
<dbReference type="EMBL" id="CP067420">
    <property type="protein sequence ID" value="QQP88919.1"/>
    <property type="molecule type" value="Genomic_DNA"/>
</dbReference>
<dbReference type="InterPro" id="IPR001054">
    <property type="entry name" value="A/G_cyclase"/>
</dbReference>
<feature type="domain" description="HAMP" evidence="4">
    <location>
        <begin position="370"/>
        <end position="424"/>
    </location>
</feature>
<sequence>MTEAADHAPTPLVAPPAALMPTSPMTGQAAGRRRRLRLPIAAVLVAGFGTLMLAAVASVLILGLSSAGRNTFALLNDKADLAIDNVVVRVRHQLDPARDQITYLNRLIESGKLDPDDPEAMRDTLRGALAATPQVTGIGFAPLNQIMTRAGRINGEMVESTLDLSASPEMTAAMAEARDRQGPFWVEPMWSPEVKTTLLTVRMGVRRDDRFIGMLIVGVSIGDLSRFLSELYVDEGLSAFVLYGREHVLAHQALRYKEFDFSDHGGGLPLPRIDQVDDPVLASLWRNSRPADTFAIPGRNSANAEVVEIGDDSHLFLLRTLEGYGAQPWTVGINYRLDEVGVEVERLWTTGLVGFGILLVSVGAALWIGRAISRQIARLAAAAASVSALDFRGAPTLPDSRFRELANAADAFNSMVAGLRWFETYVPKGLVLRLIRRSAQGGGTSGLVSEERQVTVMFTDIRGFSTLAEDLGAAETAALLNSHFTLLATCIEAEGGTVDKFIGDAIMAFWGAPEVQHDHAARALRAARAMALALRADNAKRIAVGLPAVRIRVGLHSGPVVVGNIGSASRINYTIVGDSVNTAARIEELGTAMQGDAEIIVLVGATTAAESGGCVPLSPLGPQRLRGRSGRVEVFRLDA</sequence>
<dbReference type="SUPFAM" id="SSF55073">
    <property type="entry name" value="Nucleotide cyclase"/>
    <property type="match status" value="1"/>
</dbReference>
<feature type="transmembrane region" description="Helical" evidence="2">
    <location>
        <begin position="40"/>
        <end position="64"/>
    </location>
</feature>
<feature type="compositionally biased region" description="Low complexity" evidence="1">
    <location>
        <begin position="8"/>
        <end position="22"/>
    </location>
</feature>
<proteinExistence type="predicted"/>
<dbReference type="InterPro" id="IPR050697">
    <property type="entry name" value="Adenylyl/Guanylyl_Cyclase_3/4"/>
</dbReference>
<dbReference type="Gene3D" id="6.10.340.10">
    <property type="match status" value="1"/>
</dbReference>
<evidence type="ECO:0000313" key="6">
    <source>
        <dbReference type="Proteomes" id="UP000595197"/>
    </source>
</evidence>
<dbReference type="CDD" id="cd18773">
    <property type="entry name" value="PDC1_HK_sensor"/>
    <property type="match status" value="1"/>
</dbReference>
<dbReference type="InterPro" id="IPR029787">
    <property type="entry name" value="Nucleotide_cyclase"/>
</dbReference>
<evidence type="ECO:0000256" key="1">
    <source>
        <dbReference type="SAM" id="MobiDB-lite"/>
    </source>
</evidence>
<organism evidence="5 6">
    <name type="scientific">Skermanella cutis</name>
    <dbReference type="NCBI Taxonomy" id="2775420"/>
    <lineage>
        <taxon>Bacteria</taxon>
        <taxon>Pseudomonadati</taxon>
        <taxon>Pseudomonadota</taxon>
        <taxon>Alphaproteobacteria</taxon>
        <taxon>Rhodospirillales</taxon>
        <taxon>Azospirillaceae</taxon>
        <taxon>Skermanella</taxon>
    </lineage>
</organism>
<dbReference type="Gene3D" id="3.30.450.20">
    <property type="entry name" value="PAS domain"/>
    <property type="match status" value="1"/>
</dbReference>